<dbReference type="RefSeq" id="WP_090089688.1">
    <property type="nucleotide sequence ID" value="NZ_FOMG01000006.1"/>
</dbReference>
<keyword evidence="1" id="KW-0472">Membrane</keyword>
<feature type="transmembrane region" description="Helical" evidence="1">
    <location>
        <begin position="276"/>
        <end position="296"/>
    </location>
</feature>
<keyword evidence="3" id="KW-1185">Reference proteome</keyword>
<keyword evidence="1" id="KW-1133">Transmembrane helix</keyword>
<feature type="transmembrane region" description="Helical" evidence="1">
    <location>
        <begin position="308"/>
        <end position="331"/>
    </location>
</feature>
<organism evidence="2 3">
    <name type="scientific">Clostridium uliginosum</name>
    <dbReference type="NCBI Taxonomy" id="119641"/>
    <lineage>
        <taxon>Bacteria</taxon>
        <taxon>Bacillati</taxon>
        <taxon>Bacillota</taxon>
        <taxon>Clostridia</taxon>
        <taxon>Eubacteriales</taxon>
        <taxon>Clostridiaceae</taxon>
        <taxon>Clostridium</taxon>
    </lineage>
</organism>
<keyword evidence="1" id="KW-0812">Transmembrane</keyword>
<dbReference type="OrthoDB" id="1677957at2"/>
<reference evidence="2 3" key="1">
    <citation type="submission" date="2016-10" db="EMBL/GenBank/DDBJ databases">
        <authorList>
            <person name="de Groot N.N."/>
        </authorList>
    </citation>
    <scope>NUCLEOTIDE SEQUENCE [LARGE SCALE GENOMIC DNA]</scope>
    <source>
        <strain evidence="2 3">DSM 12992</strain>
    </source>
</reference>
<gene>
    <name evidence="2" type="ORF">SAMN05421842_106130</name>
</gene>
<dbReference type="Proteomes" id="UP000199263">
    <property type="component" value="Unassembled WGS sequence"/>
</dbReference>
<dbReference type="AlphaFoldDB" id="A0A1I1KS27"/>
<evidence type="ECO:0008006" key="4">
    <source>
        <dbReference type="Google" id="ProtNLM"/>
    </source>
</evidence>
<feature type="transmembrane region" description="Helical" evidence="1">
    <location>
        <begin position="337"/>
        <end position="354"/>
    </location>
</feature>
<evidence type="ECO:0000256" key="1">
    <source>
        <dbReference type="SAM" id="Phobius"/>
    </source>
</evidence>
<dbReference type="STRING" id="119641.SAMN05421842_106130"/>
<name>A0A1I1KS27_9CLOT</name>
<sequence length="632" mass="68196">MASIVAGISAMDSIVNQQIIQQISQQVSVTNVLNLTIQQAAKEEEKLSQNIGKSSSSMDNLLNKAKDFGKNTVSFSGVKDGVQAVLSETSKMQDKMLSVQGMLGDKNAGGAYFNHLQKQANQSGFSFDELKNNAQSFSGVTKNTESLDKLANLSERLSLGNSAEGMSGAGDAIKEMMSGDGASLQSNFGFSSEDIGILQASKDLDDFTSKFDELLNNNGLDSSMLDDFNNSASSQFDNLKENFSSSLAESGQGALEAFAPVMEVINEMFSNGSFQVFFDVISAALVGLASIILWICELIKSNWGIVQAILIAIGVFLATIIVPQVLIFAAAWLIANLPILLVIGAIALLIYVLMQCGVTTQQVCGFIGGIFMVVFGAIYNRVALIWNIIASFVEFFANVFNHPLYSVQRLFINIWNSIADFVGGALDWIIEKVKTIPFLGDLLGDFTIDSLKIDIPEAPEDYWTAPRMESKDLGNEFDFGYNSGSNLVSGIGNNLGGITSKIDNFKNGSNLSNIGNQSNIPTDSTNSLLNQGDGALANNCVGIDDTNLSRNSADSAESLKNMDDTVDVSNEHLEMMRDLAEQDSIQNFVSLTPTVQVTTGDIKEEADINKIISKIETYMENEMNNSAEGLYA</sequence>
<evidence type="ECO:0000313" key="2">
    <source>
        <dbReference type="EMBL" id="SFC63541.1"/>
    </source>
</evidence>
<feature type="transmembrane region" description="Helical" evidence="1">
    <location>
        <begin position="366"/>
        <end position="390"/>
    </location>
</feature>
<protein>
    <recommendedName>
        <fullName evidence="4">Phage-related minor tail protein</fullName>
    </recommendedName>
</protein>
<proteinExistence type="predicted"/>
<dbReference type="EMBL" id="FOMG01000006">
    <property type="protein sequence ID" value="SFC63541.1"/>
    <property type="molecule type" value="Genomic_DNA"/>
</dbReference>
<evidence type="ECO:0000313" key="3">
    <source>
        <dbReference type="Proteomes" id="UP000199263"/>
    </source>
</evidence>
<accession>A0A1I1KS27</accession>